<organism evidence="2 3">
    <name type="scientific">Paramuricea clavata</name>
    <name type="common">Red gorgonian</name>
    <name type="synonym">Violescent sea-whip</name>
    <dbReference type="NCBI Taxonomy" id="317549"/>
    <lineage>
        <taxon>Eukaryota</taxon>
        <taxon>Metazoa</taxon>
        <taxon>Cnidaria</taxon>
        <taxon>Anthozoa</taxon>
        <taxon>Octocorallia</taxon>
        <taxon>Malacalcyonacea</taxon>
        <taxon>Plexauridae</taxon>
        <taxon>Paramuricea</taxon>
    </lineage>
</organism>
<dbReference type="OrthoDB" id="7862313at2759"/>
<dbReference type="Gene3D" id="3.60.10.10">
    <property type="entry name" value="Endonuclease/exonuclease/phosphatase"/>
    <property type="match status" value="1"/>
</dbReference>
<dbReference type="PANTHER" id="PTHR46051:SF1">
    <property type="entry name" value="INOSITOL POLYPHOSPHATE-RELATED PHOSPHATASE DOMAIN-CONTAINING PROTEIN"/>
    <property type="match status" value="1"/>
</dbReference>
<dbReference type="InterPro" id="IPR036691">
    <property type="entry name" value="Endo/exonu/phosph_ase_sf"/>
</dbReference>
<comment type="caution">
    <text evidence="2">The sequence shown here is derived from an EMBL/GenBank/DDBJ whole genome shotgun (WGS) entry which is preliminary data.</text>
</comment>
<keyword evidence="3" id="KW-1185">Reference proteome</keyword>
<dbReference type="GO" id="GO:0050776">
    <property type="term" value="P:regulation of immune response"/>
    <property type="evidence" value="ECO:0007669"/>
    <property type="project" value="TreeGrafter"/>
</dbReference>
<dbReference type="InterPro" id="IPR057510">
    <property type="entry name" value="C2_SHIP1-2_first"/>
</dbReference>
<dbReference type="PANTHER" id="PTHR46051">
    <property type="entry name" value="SH2 DOMAIN-CONTAINING PROTEIN"/>
    <property type="match status" value="1"/>
</dbReference>
<dbReference type="AlphaFoldDB" id="A0A6S7HPF9"/>
<gene>
    <name evidence="2" type="ORF">PACLA_8A036018</name>
</gene>
<proteinExistence type="predicted"/>
<dbReference type="EMBL" id="CACRXK020005245">
    <property type="protein sequence ID" value="CAB4005593.1"/>
    <property type="molecule type" value="Genomic_DNA"/>
</dbReference>
<feature type="non-terminal residue" evidence="2">
    <location>
        <position position="1"/>
    </location>
</feature>
<evidence type="ECO:0000313" key="3">
    <source>
        <dbReference type="Proteomes" id="UP001152795"/>
    </source>
</evidence>
<evidence type="ECO:0000259" key="1">
    <source>
        <dbReference type="Pfam" id="PF24150"/>
    </source>
</evidence>
<dbReference type="GO" id="GO:0009966">
    <property type="term" value="P:regulation of signal transduction"/>
    <property type="evidence" value="ECO:0007669"/>
    <property type="project" value="TreeGrafter"/>
</dbReference>
<reference evidence="2" key="1">
    <citation type="submission" date="2020-04" db="EMBL/GenBank/DDBJ databases">
        <authorList>
            <person name="Alioto T."/>
            <person name="Alioto T."/>
            <person name="Gomez Garrido J."/>
        </authorList>
    </citation>
    <scope>NUCLEOTIDE SEQUENCE</scope>
    <source>
        <strain evidence="2">A484AB</strain>
    </source>
</reference>
<evidence type="ECO:0000313" key="2">
    <source>
        <dbReference type="EMBL" id="CAB4005593.1"/>
    </source>
</evidence>
<sequence length="393" mass="44330">ASSGGTTRLFATLEEVIELFQQPGQGLPHELKEPIITESNNVIDLDHDSDDEEEEREIMDELDGLVIPDYTDLSLSFINKLAEMDSSGLSNDFCDNVQSYLSGGFDRDGERINASKPATDLQELIANSAQDVRRELKDFLKRILFLQQLLCTDNDLRKLVPGVSGSSVRQSNDVCHYDDLLEDLAKCLAGIKSLGMLAQKAHQEHASLINEHSQTRTFEVTSCGNFKTRSYLKVDITEGKLWFMKNEKDSIDDSTIVEHDKILQLVKDPDTSKLTLKIAKGNREYLFKDIQAREHLCQLVQHMMNTHDPTKKELKQISIFVGTWNMGSASPQKIESWLTCSGTGETINDLKIMEVVGHDIYAIGTQESSVGEATWISKIKMELKKQFKIDYYT</sequence>
<accession>A0A6S7HPF9</accession>
<feature type="domain" description="Phosphatidylinositol 3,4,5-trisphosphate 5-phosphatase 1/2-like first C2" evidence="1">
    <location>
        <begin position="216"/>
        <end position="284"/>
    </location>
</feature>
<protein>
    <recommendedName>
        <fullName evidence="1">Phosphatidylinositol 3,4,5-trisphosphate 5-phosphatase 1/2-like first C2 domain-containing protein</fullName>
    </recommendedName>
</protein>
<dbReference type="Proteomes" id="UP001152795">
    <property type="component" value="Unassembled WGS sequence"/>
</dbReference>
<name>A0A6S7HPF9_PARCT</name>
<dbReference type="Pfam" id="PF24150">
    <property type="entry name" value="C2_SHIP1-2_first"/>
    <property type="match status" value="1"/>
</dbReference>
<feature type="non-terminal residue" evidence="2">
    <location>
        <position position="393"/>
    </location>
</feature>